<proteinExistence type="predicted"/>
<protein>
    <recommendedName>
        <fullName evidence="3">YolD-like family protein</fullName>
    </recommendedName>
</protein>
<gene>
    <name evidence="1" type="ORF">GTO91_03095</name>
</gene>
<evidence type="ECO:0000313" key="1">
    <source>
        <dbReference type="EMBL" id="MZP28705.1"/>
    </source>
</evidence>
<dbReference type="AlphaFoldDB" id="A0A845L170"/>
<evidence type="ECO:0008006" key="3">
    <source>
        <dbReference type="Google" id="ProtNLM"/>
    </source>
</evidence>
<sequence length="109" mass="12915">MDERTKAFFQNNRLWRPFLLPEHRIVTRDNTRAALSNEEPLPEPTELHLEEMERMIGAALRDSREIQIRLRTKQWISAVPVKAKSGKLFVDTDRGEREIRFSDIVDVRE</sequence>
<dbReference type="RefSeq" id="WP_161254690.1">
    <property type="nucleotide sequence ID" value="NZ_WXEY01000002.1"/>
</dbReference>
<accession>A0A845L170</accession>
<evidence type="ECO:0000313" key="2">
    <source>
        <dbReference type="Proteomes" id="UP000463470"/>
    </source>
</evidence>
<dbReference type="EMBL" id="WXEY01000002">
    <property type="protein sequence ID" value="MZP28705.1"/>
    <property type="molecule type" value="Genomic_DNA"/>
</dbReference>
<keyword evidence="2" id="KW-1185">Reference proteome</keyword>
<organism evidence="1 2">
    <name type="scientific">Heliomicrobium undosum</name>
    <dbReference type="NCBI Taxonomy" id="121734"/>
    <lineage>
        <taxon>Bacteria</taxon>
        <taxon>Bacillati</taxon>
        <taxon>Bacillota</taxon>
        <taxon>Clostridia</taxon>
        <taxon>Eubacteriales</taxon>
        <taxon>Heliobacteriaceae</taxon>
        <taxon>Heliomicrobium</taxon>
    </lineage>
</organism>
<reference evidence="1 2" key="1">
    <citation type="submission" date="2020-01" db="EMBL/GenBank/DDBJ databases">
        <title>Whole-genome sequence of Heliobacterium undosum DSM 13378.</title>
        <authorList>
            <person name="Kyndt J.A."/>
            <person name="Meyer T.E."/>
        </authorList>
    </citation>
    <scope>NUCLEOTIDE SEQUENCE [LARGE SCALE GENOMIC DNA]</scope>
    <source>
        <strain evidence="1 2">DSM 13378</strain>
    </source>
</reference>
<dbReference type="Proteomes" id="UP000463470">
    <property type="component" value="Unassembled WGS sequence"/>
</dbReference>
<name>A0A845L170_9FIRM</name>
<comment type="caution">
    <text evidence="1">The sequence shown here is derived from an EMBL/GenBank/DDBJ whole genome shotgun (WGS) entry which is preliminary data.</text>
</comment>
<dbReference type="OrthoDB" id="9873594at2"/>